<evidence type="ECO:0000313" key="3">
    <source>
        <dbReference type="Proteomes" id="UP000806285"/>
    </source>
</evidence>
<keyword evidence="3" id="KW-1185">Reference proteome</keyword>
<evidence type="ECO:0000256" key="1">
    <source>
        <dbReference type="SAM" id="SignalP"/>
    </source>
</evidence>
<proteinExistence type="predicted"/>
<evidence type="ECO:0008006" key="4">
    <source>
        <dbReference type="Google" id="ProtNLM"/>
    </source>
</evidence>
<dbReference type="InterPro" id="IPR006311">
    <property type="entry name" value="TAT_signal"/>
</dbReference>
<gene>
    <name evidence="2" type="ORF">IM787_18460</name>
</gene>
<protein>
    <recommendedName>
        <fullName evidence="4">DUF4402 domain-containing protein</fullName>
    </recommendedName>
</protein>
<reference evidence="2 3" key="1">
    <citation type="submission" date="2020-10" db="EMBL/GenBank/DDBJ databases">
        <title>Ramlibacter sp. HM2 16S ribosomal RNA gene Genome sequencing and assembly.</title>
        <authorList>
            <person name="Kang M."/>
        </authorList>
    </citation>
    <scope>NUCLEOTIDE SEQUENCE [LARGE SCALE GENOMIC DNA]</scope>
    <source>
        <strain evidence="2 3">HM2</strain>
    </source>
</reference>
<keyword evidence="1" id="KW-0732">Signal</keyword>
<accession>A0ABR9S7P5</accession>
<name>A0ABR9S7P5_9BURK</name>
<dbReference type="PROSITE" id="PS51318">
    <property type="entry name" value="TAT"/>
    <property type="match status" value="1"/>
</dbReference>
<sequence length="156" mass="15959">MPSLEAFSRRAAAAGSAAIALSLACASVPAAAETASATLTIRVAVPAVTLLKLPAHHVDVELSAADVARGFATPDAPFTVEVLTNLRDGLQLELACATAPCEPGRVLAEDGSQAWHVPGGRGLRRHTVTAPLRLPISRGAAPGRYRVAVQVTTLGP</sequence>
<dbReference type="RefSeq" id="WP_193678172.1">
    <property type="nucleotide sequence ID" value="NZ_JADDIV010000005.1"/>
</dbReference>
<organism evidence="2 3">
    <name type="scientific">Ramlibacter pallidus</name>
    <dbReference type="NCBI Taxonomy" id="2780087"/>
    <lineage>
        <taxon>Bacteria</taxon>
        <taxon>Pseudomonadati</taxon>
        <taxon>Pseudomonadota</taxon>
        <taxon>Betaproteobacteria</taxon>
        <taxon>Burkholderiales</taxon>
        <taxon>Comamonadaceae</taxon>
        <taxon>Ramlibacter</taxon>
    </lineage>
</organism>
<evidence type="ECO:0000313" key="2">
    <source>
        <dbReference type="EMBL" id="MBE7369552.1"/>
    </source>
</evidence>
<comment type="caution">
    <text evidence="2">The sequence shown here is derived from an EMBL/GenBank/DDBJ whole genome shotgun (WGS) entry which is preliminary data.</text>
</comment>
<dbReference type="EMBL" id="JADDIV010000005">
    <property type="protein sequence ID" value="MBE7369552.1"/>
    <property type="molecule type" value="Genomic_DNA"/>
</dbReference>
<feature type="chain" id="PRO_5046344857" description="DUF4402 domain-containing protein" evidence="1">
    <location>
        <begin position="33"/>
        <end position="156"/>
    </location>
</feature>
<dbReference type="Proteomes" id="UP000806285">
    <property type="component" value="Unassembled WGS sequence"/>
</dbReference>
<feature type="signal peptide" evidence="1">
    <location>
        <begin position="1"/>
        <end position="32"/>
    </location>
</feature>